<dbReference type="EMBL" id="CAACVJ010000035">
    <property type="protein sequence ID" value="VEP12008.1"/>
    <property type="molecule type" value="Genomic_DNA"/>
</dbReference>
<dbReference type="NCBIfam" id="NF033921">
    <property type="entry name" value="por_somb"/>
    <property type="match status" value="1"/>
</dbReference>
<evidence type="ECO:0000313" key="4">
    <source>
        <dbReference type="EMBL" id="VEP12008.1"/>
    </source>
</evidence>
<gene>
    <name evidence="4" type="ORF">H1P_130028</name>
</gene>
<dbReference type="InterPro" id="IPR051465">
    <property type="entry name" value="Cell_Envelope_Struct_Comp"/>
</dbReference>
<proteinExistence type="inferred from homology"/>
<keyword evidence="5" id="KW-1185">Reference proteome</keyword>
<protein>
    <recommendedName>
        <fullName evidence="3">SLH domain-containing protein</fullName>
    </recommendedName>
</protein>
<comment type="similarity">
    <text evidence="1 2">Belongs to the OprB family.</text>
</comment>
<evidence type="ECO:0000313" key="5">
    <source>
        <dbReference type="Proteomes" id="UP000320055"/>
    </source>
</evidence>
<dbReference type="InterPro" id="IPR038673">
    <property type="entry name" value="OprB_sf"/>
</dbReference>
<feature type="domain" description="SLH" evidence="3">
    <location>
        <begin position="55"/>
        <end position="119"/>
    </location>
</feature>
<dbReference type="GO" id="GO:0008643">
    <property type="term" value="P:carbohydrate transport"/>
    <property type="evidence" value="ECO:0007669"/>
    <property type="project" value="InterPro"/>
</dbReference>
<dbReference type="PROSITE" id="PS51272">
    <property type="entry name" value="SLH"/>
    <property type="match status" value="1"/>
</dbReference>
<dbReference type="SUPFAM" id="SSF56935">
    <property type="entry name" value="Porins"/>
    <property type="match status" value="1"/>
</dbReference>
<dbReference type="InterPro" id="IPR047684">
    <property type="entry name" value="Por_som-like"/>
</dbReference>
<dbReference type="GO" id="GO:0016020">
    <property type="term" value="C:membrane"/>
    <property type="evidence" value="ECO:0007669"/>
    <property type="project" value="InterPro"/>
</dbReference>
<feature type="chain" id="PRO_5022263364" description="SLH domain-containing protein" evidence="2">
    <location>
        <begin position="24"/>
        <end position="535"/>
    </location>
</feature>
<sequence>MSTFKTFALVAASLLGFSNAVVAQTASESNFQQLQQYSQEGKNQGITNNFNQVTNVNQLRDVSPADWAYEALRSLVDRYGCIAGFPNQTYRGSQALSRYEFAAGLNSCLNQIERLIASSEAVVREDIDTINRLTQEFEAELATIGGRIDSLESRTAFLEDNQFSTTTKLAGEVIFGLSNAFTGSRNDDTEDIDSQVTLGDRVRLELETSFSGDDLLFTRLSTGNAPSLADETGTFQGDLAFAEPADNDLGLEVLFYTFPIGENTEVIVGAAGTAADDIASTISVLDGDGGSGAVSAFGTRSPIYLPAGDAGLGVTHRFGEKIELSAGYLASPANDPSDNGGIFNAPYTAIGQVSFNPIESLTLAATYTHSRDQSDTETGSSLANLQSFTEEEFGEAVSTVSDSYGLQASWEVSDRIIVGAWGSLSKVIANSSLDGQIDRGTQTIWQWAATLALPDLGKEGNLAGLIVGMEPWVTDSSIDALGEDEDTSFRVEAFYQYQLNDNIAVTPGVIWVSAPDNNSNNDDLIIGTIRTTFAF</sequence>
<dbReference type="OrthoDB" id="468251at2"/>
<dbReference type="Gene3D" id="2.40.160.180">
    <property type="entry name" value="Carbohydrate-selective porin OprB"/>
    <property type="match status" value="1"/>
</dbReference>
<dbReference type="Pfam" id="PF04966">
    <property type="entry name" value="OprB"/>
    <property type="match status" value="1"/>
</dbReference>
<dbReference type="PANTHER" id="PTHR43308">
    <property type="entry name" value="OUTER MEMBRANE PROTEIN ALPHA-RELATED"/>
    <property type="match status" value="1"/>
</dbReference>
<organism evidence="4 5">
    <name type="scientific">Hyella patelloides LEGE 07179</name>
    <dbReference type="NCBI Taxonomy" id="945734"/>
    <lineage>
        <taxon>Bacteria</taxon>
        <taxon>Bacillati</taxon>
        <taxon>Cyanobacteriota</taxon>
        <taxon>Cyanophyceae</taxon>
        <taxon>Pleurocapsales</taxon>
        <taxon>Hyellaceae</taxon>
        <taxon>Hyella</taxon>
    </lineage>
</organism>
<dbReference type="InterPro" id="IPR007049">
    <property type="entry name" value="Carb-sel_porin_OprB"/>
</dbReference>
<dbReference type="InterPro" id="IPR001119">
    <property type="entry name" value="SLH_dom"/>
</dbReference>
<evidence type="ECO:0000259" key="3">
    <source>
        <dbReference type="PROSITE" id="PS51272"/>
    </source>
</evidence>
<dbReference type="RefSeq" id="WP_144863941.1">
    <property type="nucleotide sequence ID" value="NZ_LR213775.1"/>
</dbReference>
<accession>A0A563VKQ8</accession>
<evidence type="ECO:0000256" key="2">
    <source>
        <dbReference type="RuleBase" id="RU363072"/>
    </source>
</evidence>
<name>A0A563VKQ8_9CYAN</name>
<dbReference type="PANTHER" id="PTHR43308:SF1">
    <property type="entry name" value="OUTER MEMBRANE PROTEIN ALPHA"/>
    <property type="match status" value="1"/>
</dbReference>
<feature type="signal peptide" evidence="2">
    <location>
        <begin position="1"/>
        <end position="23"/>
    </location>
</feature>
<dbReference type="AlphaFoldDB" id="A0A563VKQ8"/>
<dbReference type="Pfam" id="PF00395">
    <property type="entry name" value="SLH"/>
    <property type="match status" value="1"/>
</dbReference>
<dbReference type="Proteomes" id="UP000320055">
    <property type="component" value="Unassembled WGS sequence"/>
</dbReference>
<keyword evidence="2" id="KW-0732">Signal</keyword>
<dbReference type="GO" id="GO:0015288">
    <property type="term" value="F:porin activity"/>
    <property type="evidence" value="ECO:0007669"/>
    <property type="project" value="InterPro"/>
</dbReference>
<reference evidence="4 5" key="1">
    <citation type="submission" date="2019-01" db="EMBL/GenBank/DDBJ databases">
        <authorList>
            <person name="Brito A."/>
        </authorList>
    </citation>
    <scope>NUCLEOTIDE SEQUENCE [LARGE SCALE GENOMIC DNA]</scope>
    <source>
        <strain evidence="4">1</strain>
    </source>
</reference>
<evidence type="ECO:0000256" key="1">
    <source>
        <dbReference type="ARBA" id="ARBA00008769"/>
    </source>
</evidence>